<sequence>MFSRWLKSVVAGALVLSATLALALPTPKDIEAAVAAGHYTQAENMLREVLQDKPQSAKAHYELGQVLAHEQRYKDAQTELQKAKDIDPSLKFAISPEKFNTVFAKVSELAAAPSSSVVMAPSVAPGTHAATQAAPAPTSGGSSLTYVWLAIAGLVVVGLWLRRSAAANANTASYAPVATPMGTPPAPRGFGAQFTPNAPQGGYAPQGYAQPTGGGSTMTGAVVGGLAGVAAGYALSKALEGDHHTSAPSSAGASSSAGNGGYVPFDTPAQPDLGAFDAGSGSDWDSADSGGGSDDSW</sequence>
<feature type="chain" id="PRO_5016248461" evidence="4">
    <location>
        <begin position="24"/>
        <end position="297"/>
    </location>
</feature>
<keyword evidence="6" id="KW-1185">Reference proteome</keyword>
<dbReference type="InterPro" id="IPR011990">
    <property type="entry name" value="TPR-like_helical_dom_sf"/>
</dbReference>
<keyword evidence="3" id="KW-0812">Transmembrane</keyword>
<evidence type="ECO:0000256" key="2">
    <source>
        <dbReference type="SAM" id="MobiDB-lite"/>
    </source>
</evidence>
<keyword evidence="4" id="KW-0732">Signal</keyword>
<keyword evidence="3" id="KW-1133">Transmembrane helix</keyword>
<proteinExistence type="predicted"/>
<evidence type="ECO:0000313" key="6">
    <source>
        <dbReference type="Proteomes" id="UP000251341"/>
    </source>
</evidence>
<feature type="compositionally biased region" description="Low complexity" evidence="2">
    <location>
        <begin position="246"/>
        <end position="257"/>
    </location>
</feature>
<keyword evidence="3" id="KW-0472">Membrane</keyword>
<feature type="signal peptide" evidence="4">
    <location>
        <begin position="1"/>
        <end position="23"/>
    </location>
</feature>
<dbReference type="Pfam" id="PF14559">
    <property type="entry name" value="TPR_19"/>
    <property type="match status" value="1"/>
</dbReference>
<reference evidence="5 6" key="1">
    <citation type="submission" date="2017-04" db="EMBL/GenBank/DDBJ databases">
        <title>Unexpected and diverse lifestyles within the genus Limnohabitans.</title>
        <authorList>
            <person name="Kasalicky V."/>
            <person name="Mehrshad M."/>
            <person name="Andrei S.-A."/>
            <person name="Salcher M."/>
            <person name="Kratochvilova H."/>
            <person name="Simek K."/>
            <person name="Ghai R."/>
        </authorList>
    </citation>
    <scope>NUCLEOTIDE SEQUENCE [LARGE SCALE GENOMIC DNA]</scope>
    <source>
        <strain evidence="5 6">MWH-C5</strain>
    </source>
</reference>
<feature type="compositionally biased region" description="Low complexity" evidence="2">
    <location>
        <begin position="274"/>
        <end position="288"/>
    </location>
</feature>
<dbReference type="EMBL" id="NESP01000001">
    <property type="protein sequence ID" value="PUE60359.1"/>
    <property type="molecule type" value="Genomic_DNA"/>
</dbReference>
<dbReference type="Gene3D" id="1.25.40.10">
    <property type="entry name" value="Tetratricopeptide repeat domain"/>
    <property type="match status" value="1"/>
</dbReference>
<dbReference type="InterPro" id="IPR019734">
    <property type="entry name" value="TPR_rpt"/>
</dbReference>
<gene>
    <name evidence="5" type="ORF">B9Z44_12730</name>
</gene>
<comment type="caution">
    <text evidence="5">The sequence shown here is derived from an EMBL/GenBank/DDBJ whole genome shotgun (WGS) entry which is preliminary data.</text>
</comment>
<dbReference type="PROSITE" id="PS50005">
    <property type="entry name" value="TPR"/>
    <property type="match status" value="1"/>
</dbReference>
<dbReference type="RefSeq" id="WP_108360165.1">
    <property type="nucleotide sequence ID" value="NZ_NESP01000001.1"/>
</dbReference>
<feature type="region of interest" description="Disordered" evidence="2">
    <location>
        <begin position="185"/>
        <end position="210"/>
    </location>
</feature>
<dbReference type="AlphaFoldDB" id="A0A315ESZ5"/>
<protein>
    <submittedName>
        <fullName evidence="5">Uncharacterized protein</fullName>
    </submittedName>
</protein>
<evidence type="ECO:0000256" key="4">
    <source>
        <dbReference type="SAM" id="SignalP"/>
    </source>
</evidence>
<feature type="transmembrane region" description="Helical" evidence="3">
    <location>
        <begin position="143"/>
        <end position="161"/>
    </location>
</feature>
<organism evidence="5 6">
    <name type="scientific">Limnohabitans curvus</name>
    <dbReference type="NCBI Taxonomy" id="323423"/>
    <lineage>
        <taxon>Bacteria</taxon>
        <taxon>Pseudomonadati</taxon>
        <taxon>Pseudomonadota</taxon>
        <taxon>Betaproteobacteria</taxon>
        <taxon>Burkholderiales</taxon>
        <taxon>Comamonadaceae</taxon>
        <taxon>Limnohabitans</taxon>
    </lineage>
</organism>
<name>A0A315ESZ5_9BURK</name>
<accession>A0A315ESZ5</accession>
<evidence type="ECO:0000256" key="1">
    <source>
        <dbReference type="PROSITE-ProRule" id="PRU00339"/>
    </source>
</evidence>
<evidence type="ECO:0000313" key="5">
    <source>
        <dbReference type="EMBL" id="PUE60359.1"/>
    </source>
</evidence>
<feature type="repeat" description="TPR" evidence="1">
    <location>
        <begin position="57"/>
        <end position="90"/>
    </location>
</feature>
<evidence type="ECO:0000256" key="3">
    <source>
        <dbReference type="SAM" id="Phobius"/>
    </source>
</evidence>
<keyword evidence="1" id="KW-0802">TPR repeat</keyword>
<feature type="region of interest" description="Disordered" evidence="2">
    <location>
        <begin position="242"/>
        <end position="297"/>
    </location>
</feature>
<dbReference type="Proteomes" id="UP000251341">
    <property type="component" value="Unassembled WGS sequence"/>
</dbReference>
<dbReference type="SUPFAM" id="SSF48452">
    <property type="entry name" value="TPR-like"/>
    <property type="match status" value="1"/>
</dbReference>